<name>A0A485B581_KLUCR</name>
<dbReference type="AlphaFoldDB" id="A0A485B581"/>
<gene>
    <name evidence="1" type="ORF">NCTC12993_02872</name>
</gene>
<proteinExistence type="predicted"/>
<accession>A0A485B581</accession>
<evidence type="ECO:0000313" key="2">
    <source>
        <dbReference type="Proteomes" id="UP000401081"/>
    </source>
</evidence>
<reference evidence="1 2" key="1">
    <citation type="submission" date="2019-03" db="EMBL/GenBank/DDBJ databases">
        <authorList>
            <consortium name="Pathogen Informatics"/>
        </authorList>
    </citation>
    <scope>NUCLEOTIDE SEQUENCE [LARGE SCALE GENOMIC DNA]</scope>
    <source>
        <strain evidence="1 2">NCTC12993</strain>
    </source>
</reference>
<protein>
    <submittedName>
        <fullName evidence="1">Uncharacterized protein</fullName>
    </submittedName>
</protein>
<dbReference type="EMBL" id="CAADJD010000018">
    <property type="protein sequence ID" value="VFS63809.1"/>
    <property type="molecule type" value="Genomic_DNA"/>
</dbReference>
<sequence>MLSGDQLRQLCSARLTKCMQLVGCFQRKLMVSSHRKL</sequence>
<organism evidence="1 2">
    <name type="scientific">Kluyvera cryocrescens</name>
    <name type="common">Kluyvera citrophila</name>
    <dbReference type="NCBI Taxonomy" id="580"/>
    <lineage>
        <taxon>Bacteria</taxon>
        <taxon>Pseudomonadati</taxon>
        <taxon>Pseudomonadota</taxon>
        <taxon>Gammaproteobacteria</taxon>
        <taxon>Enterobacterales</taxon>
        <taxon>Enterobacteriaceae</taxon>
        <taxon>Kluyvera</taxon>
    </lineage>
</organism>
<keyword evidence="2" id="KW-1185">Reference proteome</keyword>
<dbReference type="Proteomes" id="UP000401081">
    <property type="component" value="Unassembled WGS sequence"/>
</dbReference>
<evidence type="ECO:0000313" key="1">
    <source>
        <dbReference type="EMBL" id="VFS63809.1"/>
    </source>
</evidence>